<comment type="catalytic activity">
    <reaction evidence="5">
        <text>Co-precorrin-5B + S-adenosyl-L-methionine = Co-precorrin-6A + S-adenosyl-L-homocysteine</text>
        <dbReference type="Rhea" id="RHEA:26285"/>
        <dbReference type="ChEBI" id="CHEBI:57856"/>
        <dbReference type="ChEBI" id="CHEBI:59789"/>
        <dbReference type="ChEBI" id="CHEBI:60063"/>
        <dbReference type="ChEBI" id="CHEBI:60064"/>
        <dbReference type="EC" id="2.1.1.195"/>
    </reaction>
</comment>
<dbReference type="HAMAP" id="MF_00787">
    <property type="entry name" value="CbiD"/>
    <property type="match status" value="1"/>
</dbReference>
<keyword evidence="7" id="KW-1185">Reference proteome</keyword>
<keyword evidence="3 5" id="KW-0808">Transferase</keyword>
<sequence length="377" mass="40131">MESYEVVQGKKLRQGYTTGSCAAAATKAAARMLLGRVAVPVVQLTTPRGLVLDLEPEDVHVTANAATCAIRKNSGDDPDITDGVRIYATVEKTACGWELAAGPGVGTVTKDGLACAKGGPAINPVPQRMIRAAAESEAAASGYTGGLKVTISIPGGDVLAAKTFNPRLGIEGGLSILGTSGIVDPMSEKALVDTIKTEMKARRANGDTHLLAFFGNYGVDFGRDTLHLDVERRVTCSNYVGDMLDYAVYCGFTDVLLIGHAGKLIKLALGIMNTHSRYADGRTEFMALQAIFAGASVETAKRIYASRTTDEAIAILKEAQVLEPVMQAATERIEYYMEQRVHGELRCGAILFSNTYGVLGETSHVPELIRAQKEQNT</sequence>
<evidence type="ECO:0000256" key="4">
    <source>
        <dbReference type="ARBA" id="ARBA00022691"/>
    </source>
</evidence>
<dbReference type="Proteomes" id="UP000606870">
    <property type="component" value="Unassembled WGS sequence"/>
</dbReference>
<dbReference type="EC" id="2.1.1.195" evidence="5"/>
<comment type="pathway">
    <text evidence="5">Cofactor biosynthesis; adenosylcobalamin biosynthesis; cob(II)yrinate a,c-diamide from sirohydrochlorin (anaerobic route): step 6/10.</text>
</comment>
<dbReference type="PIRSF" id="PIRSF026782">
    <property type="entry name" value="CbiD"/>
    <property type="match status" value="1"/>
</dbReference>
<gene>
    <name evidence="5 6" type="primary">cbiD</name>
    <name evidence="6" type="ORF">H8J70_06570</name>
</gene>
<evidence type="ECO:0000313" key="7">
    <source>
        <dbReference type="Proteomes" id="UP000606870"/>
    </source>
</evidence>
<evidence type="ECO:0000256" key="1">
    <source>
        <dbReference type="ARBA" id="ARBA00022573"/>
    </source>
</evidence>
<protein>
    <recommendedName>
        <fullName evidence="5">Cobalt-precorrin-5B C(1)-methyltransferase</fullName>
        <ecNumber evidence="5">2.1.1.195</ecNumber>
    </recommendedName>
    <alternativeName>
        <fullName evidence="5">Cobalt-precorrin-6A synthase</fullName>
    </alternativeName>
</protein>
<dbReference type="Gene3D" id="3.30.2110.10">
    <property type="entry name" value="CbiD-like"/>
    <property type="match status" value="1"/>
</dbReference>
<dbReference type="PANTHER" id="PTHR35863">
    <property type="entry name" value="COBALT-PRECORRIN-5B C(1)-METHYLTRANSFERASE"/>
    <property type="match status" value="1"/>
</dbReference>
<dbReference type="EMBL" id="JACOGK010000016">
    <property type="protein sequence ID" value="MBC3536910.1"/>
    <property type="molecule type" value="Genomic_DNA"/>
</dbReference>
<comment type="function">
    <text evidence="5">Catalyzes the methylation of C-1 in cobalt-precorrin-5B to form cobalt-precorrin-6A.</text>
</comment>
<dbReference type="SUPFAM" id="SSF111342">
    <property type="entry name" value="CbiD-like"/>
    <property type="match status" value="1"/>
</dbReference>
<proteinExistence type="inferred from homology"/>
<keyword evidence="4 5" id="KW-0949">S-adenosyl-L-methionine</keyword>
<comment type="similarity">
    <text evidence="5">Belongs to the CbiD family.</text>
</comment>
<evidence type="ECO:0000256" key="3">
    <source>
        <dbReference type="ARBA" id="ARBA00022679"/>
    </source>
</evidence>
<evidence type="ECO:0000256" key="5">
    <source>
        <dbReference type="HAMAP-Rule" id="MF_00787"/>
    </source>
</evidence>
<dbReference type="RefSeq" id="WP_186503064.1">
    <property type="nucleotide sequence ID" value="NZ_JACOGK010000016.1"/>
</dbReference>
<name>A0ABR6VJK3_9FIRM</name>
<dbReference type="InterPro" id="IPR036074">
    <property type="entry name" value="CbiD_sf"/>
</dbReference>
<accession>A0ABR6VJK3</accession>
<dbReference type="Pfam" id="PF01888">
    <property type="entry name" value="CbiD"/>
    <property type="match status" value="1"/>
</dbReference>
<comment type="caution">
    <text evidence="6">The sequence shown here is derived from an EMBL/GenBank/DDBJ whole genome shotgun (WGS) entry which is preliminary data.</text>
</comment>
<dbReference type="PANTHER" id="PTHR35863:SF1">
    <property type="entry name" value="COBALT-PRECORRIN-5B C(1)-METHYLTRANSFERASE"/>
    <property type="match status" value="1"/>
</dbReference>
<evidence type="ECO:0000313" key="6">
    <source>
        <dbReference type="EMBL" id="MBC3536910.1"/>
    </source>
</evidence>
<reference evidence="6 7" key="1">
    <citation type="submission" date="2020-08" db="EMBL/GenBank/DDBJ databases">
        <authorList>
            <person name="Liu C."/>
            <person name="Sun Q."/>
        </authorList>
    </citation>
    <scope>NUCLEOTIDE SEQUENCE [LARGE SCALE GENOMIC DNA]</scope>
    <source>
        <strain evidence="6 7">NSJ-59</strain>
    </source>
</reference>
<dbReference type="NCBIfam" id="TIGR00312">
    <property type="entry name" value="cbiD"/>
    <property type="match status" value="1"/>
</dbReference>
<keyword evidence="1 5" id="KW-0169">Cobalamin biosynthesis</keyword>
<dbReference type="InterPro" id="IPR002748">
    <property type="entry name" value="CbiD"/>
</dbReference>
<organism evidence="6 7">
    <name type="scientific">Megasphaera hominis</name>
    <dbReference type="NCBI Taxonomy" id="159836"/>
    <lineage>
        <taxon>Bacteria</taxon>
        <taxon>Bacillati</taxon>
        <taxon>Bacillota</taxon>
        <taxon>Negativicutes</taxon>
        <taxon>Veillonellales</taxon>
        <taxon>Veillonellaceae</taxon>
        <taxon>Megasphaera</taxon>
    </lineage>
</organism>
<evidence type="ECO:0000256" key="2">
    <source>
        <dbReference type="ARBA" id="ARBA00022603"/>
    </source>
</evidence>
<keyword evidence="2 5" id="KW-0489">Methyltransferase</keyword>